<dbReference type="GO" id="GO:0003677">
    <property type="term" value="F:DNA binding"/>
    <property type="evidence" value="ECO:0007669"/>
    <property type="project" value="UniProtKB-UniRule"/>
</dbReference>
<dbReference type="SUPFAM" id="SSF46689">
    <property type="entry name" value="Homeodomain-like"/>
    <property type="match status" value="1"/>
</dbReference>
<keyword evidence="6" id="KW-1185">Reference proteome</keyword>
<dbReference type="Pfam" id="PF00440">
    <property type="entry name" value="TetR_N"/>
    <property type="match status" value="1"/>
</dbReference>
<proteinExistence type="predicted"/>
<dbReference type="KEGG" id="psyo:PB01_17625"/>
<dbReference type="RefSeq" id="WP_151701356.1">
    <property type="nucleotide sequence ID" value="NZ_CP031223.1"/>
</dbReference>
<dbReference type="OrthoDB" id="9810250at2"/>
<dbReference type="Gene3D" id="1.10.357.10">
    <property type="entry name" value="Tetracycline Repressor, domain 2"/>
    <property type="match status" value="1"/>
</dbReference>
<dbReference type="Proteomes" id="UP000325517">
    <property type="component" value="Chromosome"/>
</dbReference>
<keyword evidence="2 3" id="KW-0238">DNA-binding</keyword>
<dbReference type="Pfam" id="PF14278">
    <property type="entry name" value="TetR_C_8"/>
    <property type="match status" value="1"/>
</dbReference>
<evidence type="ECO:0000256" key="2">
    <source>
        <dbReference type="ARBA" id="ARBA00023125"/>
    </source>
</evidence>
<feature type="DNA-binding region" description="H-T-H motif" evidence="3">
    <location>
        <begin position="32"/>
        <end position="51"/>
    </location>
</feature>
<dbReference type="PROSITE" id="PS50977">
    <property type="entry name" value="HTH_TETR_2"/>
    <property type="match status" value="1"/>
</dbReference>
<accession>A0A5J6SR73</accession>
<sequence length="189" mass="22485">MSSIDIRIVKTKEALHQSLLEILKEKALETISVSEICRRARVNRGTFYLHYAQVEDLFEEYFKEIMEDLAISYEEPYRHVSILKSSSLNPATIRIFHHIEKYKPFYKIVFSKNAPLTYYYLLFEEINELLNKDKGMKSEEEFDMNVYCAYQANAILGIIIQWYKEDFQQSADYLNQQLVKILNVKIDRD</sequence>
<dbReference type="PANTHER" id="PTHR43479">
    <property type="entry name" value="ACREF/ENVCD OPERON REPRESSOR-RELATED"/>
    <property type="match status" value="1"/>
</dbReference>
<evidence type="ECO:0000259" key="4">
    <source>
        <dbReference type="PROSITE" id="PS50977"/>
    </source>
</evidence>
<feature type="domain" description="HTH tetR-type" evidence="4">
    <location>
        <begin position="9"/>
        <end position="69"/>
    </location>
</feature>
<reference evidence="5 6" key="1">
    <citation type="submission" date="2018-07" db="EMBL/GenBank/DDBJ databases">
        <title>Complete genome sequence of Psychrobacillus sp. PB01, isolated from iceberg, and comparative genome analysis of Psychrobacillus strains.</title>
        <authorList>
            <person name="Lee P.C."/>
        </authorList>
    </citation>
    <scope>NUCLEOTIDE SEQUENCE [LARGE SCALE GENOMIC DNA]</scope>
    <source>
        <strain evidence="5 6">PB01</strain>
    </source>
</reference>
<dbReference type="InterPro" id="IPR050624">
    <property type="entry name" value="HTH-type_Tx_Regulator"/>
</dbReference>
<dbReference type="AlphaFoldDB" id="A0A5J6SR73"/>
<name>A0A5J6SR73_9BACI</name>
<dbReference type="InterPro" id="IPR039532">
    <property type="entry name" value="TetR_C_Firmicutes"/>
</dbReference>
<protein>
    <submittedName>
        <fullName evidence="5">TetR/AcrR family transcriptional regulator</fullName>
    </submittedName>
</protein>
<gene>
    <name evidence="5" type="ORF">PB01_17625</name>
</gene>
<evidence type="ECO:0000313" key="6">
    <source>
        <dbReference type="Proteomes" id="UP000325517"/>
    </source>
</evidence>
<organism evidence="5 6">
    <name type="scientific">Psychrobacillus glaciei</name>
    <dbReference type="NCBI Taxonomy" id="2283160"/>
    <lineage>
        <taxon>Bacteria</taxon>
        <taxon>Bacillati</taxon>
        <taxon>Bacillota</taxon>
        <taxon>Bacilli</taxon>
        <taxon>Bacillales</taxon>
        <taxon>Bacillaceae</taxon>
        <taxon>Psychrobacillus</taxon>
    </lineage>
</organism>
<evidence type="ECO:0000256" key="1">
    <source>
        <dbReference type="ARBA" id="ARBA00022491"/>
    </source>
</evidence>
<evidence type="ECO:0000256" key="3">
    <source>
        <dbReference type="PROSITE-ProRule" id="PRU00335"/>
    </source>
</evidence>
<dbReference type="InterPro" id="IPR009057">
    <property type="entry name" value="Homeodomain-like_sf"/>
</dbReference>
<dbReference type="InterPro" id="IPR001647">
    <property type="entry name" value="HTH_TetR"/>
</dbReference>
<evidence type="ECO:0000313" key="5">
    <source>
        <dbReference type="EMBL" id="QFG00476.1"/>
    </source>
</evidence>
<dbReference type="PANTHER" id="PTHR43479:SF7">
    <property type="entry name" value="TETR-FAMILY TRANSCRIPTIONAL REGULATOR"/>
    <property type="match status" value="1"/>
</dbReference>
<dbReference type="EMBL" id="CP031223">
    <property type="protein sequence ID" value="QFG00476.1"/>
    <property type="molecule type" value="Genomic_DNA"/>
</dbReference>
<keyword evidence="1" id="KW-0678">Repressor</keyword>